<name>A0AAW2YP80_9EUKA</name>
<organism evidence="1 2">
    <name type="scientific">Acrasis kona</name>
    <dbReference type="NCBI Taxonomy" id="1008807"/>
    <lineage>
        <taxon>Eukaryota</taxon>
        <taxon>Discoba</taxon>
        <taxon>Heterolobosea</taxon>
        <taxon>Tetramitia</taxon>
        <taxon>Eutetramitia</taxon>
        <taxon>Acrasidae</taxon>
        <taxon>Acrasis</taxon>
    </lineage>
</organism>
<comment type="caution">
    <text evidence="1">The sequence shown here is derived from an EMBL/GenBank/DDBJ whole genome shotgun (WGS) entry which is preliminary data.</text>
</comment>
<dbReference type="EMBL" id="JAOPGA020000467">
    <property type="protein sequence ID" value="KAL0478756.1"/>
    <property type="molecule type" value="Genomic_DNA"/>
</dbReference>
<protein>
    <submittedName>
        <fullName evidence="1">Mitochondrial group I intron splicing factor</fullName>
    </submittedName>
</protein>
<reference evidence="1 2" key="1">
    <citation type="submission" date="2024-03" db="EMBL/GenBank/DDBJ databases">
        <title>The Acrasis kona genome and developmental transcriptomes reveal deep origins of eukaryotic multicellular pathways.</title>
        <authorList>
            <person name="Sheikh S."/>
            <person name="Fu C.-J."/>
            <person name="Brown M.W."/>
            <person name="Baldauf S.L."/>
        </authorList>
    </citation>
    <scope>NUCLEOTIDE SEQUENCE [LARGE SCALE GENOMIC DNA]</scope>
    <source>
        <strain evidence="1 2">ATCC MYA-3509</strain>
    </source>
</reference>
<dbReference type="AlphaFoldDB" id="A0AAW2YP80"/>
<proteinExistence type="predicted"/>
<evidence type="ECO:0000313" key="2">
    <source>
        <dbReference type="Proteomes" id="UP001431209"/>
    </source>
</evidence>
<keyword evidence="2" id="KW-1185">Reference proteome</keyword>
<evidence type="ECO:0000313" key="1">
    <source>
        <dbReference type="EMBL" id="KAL0478756.1"/>
    </source>
</evidence>
<accession>A0AAW2YP80</accession>
<gene>
    <name evidence="1" type="ORF">AKO1_008341</name>
</gene>
<sequence length="70" mass="7801">MPSTAQVHQTKGDVETLACIKLEQKKLMEKFLTIEIEEVSDGECSPVKSPLSQSNILTRCLFDRTACTDN</sequence>
<dbReference type="Proteomes" id="UP001431209">
    <property type="component" value="Unassembled WGS sequence"/>
</dbReference>